<dbReference type="Gene3D" id="3.40.50.1000">
    <property type="entry name" value="HAD superfamily/HAD-like"/>
    <property type="match status" value="2"/>
</dbReference>
<dbReference type="PANTHER" id="PTHR19288:SF46">
    <property type="entry name" value="HALOACID DEHALOGENASE-LIKE HYDROLASE DOMAIN-CONTAINING PROTEIN 2"/>
    <property type="match status" value="1"/>
</dbReference>
<evidence type="ECO:0008006" key="3">
    <source>
        <dbReference type="Google" id="ProtNLM"/>
    </source>
</evidence>
<dbReference type="InterPro" id="IPR006357">
    <property type="entry name" value="HAD-SF_hydro_IIA"/>
</dbReference>
<dbReference type="Pfam" id="PF13344">
    <property type="entry name" value="Hydrolase_6"/>
    <property type="match status" value="1"/>
</dbReference>
<keyword evidence="2" id="KW-1185">Reference proteome</keyword>
<evidence type="ECO:0000313" key="1">
    <source>
        <dbReference type="EMBL" id="KAG0279238.1"/>
    </source>
</evidence>
<accession>A0ABQ7JLA5</accession>
<evidence type="ECO:0000313" key="2">
    <source>
        <dbReference type="Proteomes" id="UP001194696"/>
    </source>
</evidence>
<organism evidence="1 2">
    <name type="scientific">Linnemannia gamsii</name>
    <dbReference type="NCBI Taxonomy" id="64522"/>
    <lineage>
        <taxon>Eukaryota</taxon>
        <taxon>Fungi</taxon>
        <taxon>Fungi incertae sedis</taxon>
        <taxon>Mucoromycota</taxon>
        <taxon>Mortierellomycotina</taxon>
        <taxon>Mortierellomycetes</taxon>
        <taxon>Mortierellales</taxon>
        <taxon>Mortierellaceae</taxon>
        <taxon>Linnemannia</taxon>
    </lineage>
</organism>
<dbReference type="InterPro" id="IPR036412">
    <property type="entry name" value="HAD-like_sf"/>
</dbReference>
<dbReference type="SUPFAM" id="SSF56784">
    <property type="entry name" value="HAD-like"/>
    <property type="match status" value="1"/>
</dbReference>
<comment type="caution">
    <text evidence="1">The sequence shown here is derived from an EMBL/GenBank/DDBJ whole genome shotgun (WGS) entry which is preliminary data.</text>
</comment>
<reference evidence="1 2" key="1">
    <citation type="journal article" date="2020" name="Fungal Divers.">
        <title>Resolving the Mortierellaceae phylogeny through synthesis of multi-gene phylogenetics and phylogenomics.</title>
        <authorList>
            <person name="Vandepol N."/>
            <person name="Liber J."/>
            <person name="Desiro A."/>
            <person name="Na H."/>
            <person name="Kennedy M."/>
            <person name="Barry K."/>
            <person name="Grigoriev I.V."/>
            <person name="Miller A.N."/>
            <person name="O'Donnell K."/>
            <person name="Stajich J.E."/>
            <person name="Bonito G."/>
        </authorList>
    </citation>
    <scope>NUCLEOTIDE SEQUENCE [LARGE SCALE GENOMIC DNA]</scope>
    <source>
        <strain evidence="1 2">AD045</strain>
    </source>
</reference>
<protein>
    <recommendedName>
        <fullName evidence="3">Haloacid dehalogenase-like hydrolase domain-containing protein 2</fullName>
    </recommendedName>
</protein>
<dbReference type="Pfam" id="PF13242">
    <property type="entry name" value="Hydrolase_like"/>
    <property type="match status" value="1"/>
</dbReference>
<name>A0ABQ7JLA5_9FUNG</name>
<proteinExistence type="predicted"/>
<sequence length="300" mass="32051">MQSIRGVLIDVSGTVHVGDKAIPGAIQALDRLRASGIPFRFCTNTTQYSGNTLANKLRKFGFNVKREEIFTSLSACRQLVQARGLRPLLMFEPDALEEFTEIPTSEPYDSVVVGLSPSSFHYDMMNKAFRTLLETKSSSTTGTDTGAAAAAAAREGGVPRLIAVHKAKYFADEDPSSLSLGPGGFVEALEFASGIKAHVVGKPEKAFFELAVQNMGLSLLAPTAAETTTTTGTGIVMIGDDVEQDLGGGAADLGLIRYLVQTGKYRAQDEDRDTFGGLDGVFTDFSAVVDHVLSQRQEST</sequence>
<dbReference type="Proteomes" id="UP001194696">
    <property type="component" value="Unassembled WGS sequence"/>
</dbReference>
<dbReference type="PANTHER" id="PTHR19288">
    <property type="entry name" value="4-NITROPHENYLPHOSPHATASE-RELATED"/>
    <property type="match status" value="1"/>
</dbReference>
<dbReference type="EMBL" id="JAAAIM010001362">
    <property type="protein sequence ID" value="KAG0279238.1"/>
    <property type="molecule type" value="Genomic_DNA"/>
</dbReference>
<gene>
    <name evidence="1" type="ORF">BGZ96_002020</name>
</gene>
<dbReference type="InterPro" id="IPR023214">
    <property type="entry name" value="HAD_sf"/>
</dbReference>